<keyword evidence="2" id="KW-0812">Transmembrane</keyword>
<keyword evidence="2" id="KW-1133">Transmembrane helix</keyword>
<feature type="region of interest" description="Disordered" evidence="1">
    <location>
        <begin position="1"/>
        <end position="20"/>
    </location>
</feature>
<sequence>MNQTASHSQTPKFDKVQSQTTQILYQPPTAEEMKRKSNAFSNFFAFLVLFALFFGLACMIIVTAERESANQVEAVVKVVEGGK</sequence>
<evidence type="ECO:0000256" key="1">
    <source>
        <dbReference type="SAM" id="MobiDB-lite"/>
    </source>
</evidence>
<evidence type="ECO:0000313" key="3">
    <source>
        <dbReference type="EMBL" id="QIC69779.1"/>
    </source>
</evidence>
<keyword evidence="2" id="KW-0472">Membrane</keyword>
<dbReference type="EMBL" id="CP044455">
    <property type="protein sequence ID" value="QIC69779.1"/>
    <property type="molecule type" value="Genomic_DNA"/>
</dbReference>
<feature type="transmembrane region" description="Helical" evidence="2">
    <location>
        <begin position="43"/>
        <end position="64"/>
    </location>
</feature>
<name>A0A6C0Y0Y7_9GAMM</name>
<accession>A0A6C0Y0Y7</accession>
<proteinExistence type="predicted"/>
<dbReference type="RefSeq" id="WP_163145619.1">
    <property type="nucleotide sequence ID" value="NZ_CP044455.1"/>
</dbReference>
<dbReference type="Proteomes" id="UP000503440">
    <property type="component" value="Chromosome"/>
</dbReference>
<evidence type="ECO:0000256" key="2">
    <source>
        <dbReference type="SAM" id="Phobius"/>
    </source>
</evidence>
<protein>
    <submittedName>
        <fullName evidence="3">Uncharacterized protein</fullName>
    </submittedName>
</protein>
<reference evidence="3 4" key="1">
    <citation type="submission" date="2019-09" db="EMBL/GenBank/DDBJ databases">
        <title>Non-baumannii Acinetobacter spp. carrying blaNDM-1 isolated in China.</title>
        <authorList>
            <person name="Cui C."/>
            <person name="Chen C."/>
            <person name="Sun J."/>
            <person name="Liu Y."/>
        </authorList>
    </citation>
    <scope>NUCLEOTIDE SEQUENCE [LARGE SCALE GENOMIC DNA]</scope>
    <source>
        <strain evidence="3 4">B18</strain>
    </source>
</reference>
<dbReference type="AlphaFoldDB" id="A0A6C0Y0Y7"/>
<evidence type="ECO:0000313" key="4">
    <source>
        <dbReference type="Proteomes" id="UP000503440"/>
    </source>
</evidence>
<organism evidence="3 4">
    <name type="scientific">Acinetobacter indicus</name>
    <dbReference type="NCBI Taxonomy" id="756892"/>
    <lineage>
        <taxon>Bacteria</taxon>
        <taxon>Pseudomonadati</taxon>
        <taxon>Pseudomonadota</taxon>
        <taxon>Gammaproteobacteria</taxon>
        <taxon>Moraxellales</taxon>
        <taxon>Moraxellaceae</taxon>
        <taxon>Acinetobacter</taxon>
    </lineage>
</organism>
<gene>
    <name evidence="3" type="ORF">FSC09_04865</name>
</gene>